<keyword evidence="3" id="KW-1185">Reference proteome</keyword>
<proteinExistence type="predicted"/>
<dbReference type="Proteomes" id="UP000481360">
    <property type="component" value="Unassembled WGS sequence"/>
</dbReference>
<evidence type="ECO:0008006" key="4">
    <source>
        <dbReference type="Google" id="ProtNLM"/>
    </source>
</evidence>
<reference evidence="2 3" key="1">
    <citation type="submission" date="2020-03" db="EMBL/GenBank/DDBJ databases">
        <title>Isolation and identification of active actinomycetes.</title>
        <authorList>
            <person name="Sun X."/>
        </authorList>
    </citation>
    <scope>NUCLEOTIDE SEQUENCE [LARGE SCALE GENOMIC DNA]</scope>
    <source>
        <strain evidence="2 3">NEAU-D13</strain>
    </source>
</reference>
<protein>
    <recommendedName>
        <fullName evidence="4">Extracellular repeat, HAF family</fullName>
    </recommendedName>
</protein>
<feature type="chain" id="PRO_5028942192" description="Extracellular repeat, HAF family" evidence="1">
    <location>
        <begin position="22"/>
        <end position="336"/>
    </location>
</feature>
<keyword evidence="1" id="KW-0732">Signal</keyword>
<evidence type="ECO:0000256" key="1">
    <source>
        <dbReference type="SAM" id="SignalP"/>
    </source>
</evidence>
<evidence type="ECO:0000313" key="2">
    <source>
        <dbReference type="EMBL" id="NGY57694.1"/>
    </source>
</evidence>
<dbReference type="RefSeq" id="WP_166043234.1">
    <property type="nucleotide sequence ID" value="NZ_JAAMPJ010000001.1"/>
</dbReference>
<feature type="signal peptide" evidence="1">
    <location>
        <begin position="1"/>
        <end position="21"/>
    </location>
</feature>
<comment type="caution">
    <text evidence="2">The sequence shown here is derived from an EMBL/GenBank/DDBJ whole genome shotgun (WGS) entry which is preliminary data.</text>
</comment>
<evidence type="ECO:0000313" key="3">
    <source>
        <dbReference type="Proteomes" id="UP000481360"/>
    </source>
</evidence>
<dbReference type="AlphaFoldDB" id="A0A7C9VJV7"/>
<accession>A0A7C9VJV7</accession>
<gene>
    <name evidence="2" type="ORF">G7043_01970</name>
</gene>
<sequence>MRIAMVAAVVAALFVPVTAQAAPLAVEDLGTLPGDLRSSAVDINDSGTIAGVSHGAGTAQHAVRWDRWDGIKKLADLGFDTWAAAINRDNVVVGYAVNSAGQTQAVKWLSSGALVQLTVEGATSSVAYDVNDSGTVVGTVTINGVSQVVRWTSWGEATVLGAGSARHIANGDTVIGKSGNDVVRWSPSGVRTVLDAGEFTGANQLGEATGTVGGNGVLWLRNSKTQLGAGARPLDMNDNGFAVGELSSQATRWDVFTGAIEQLAPAPSRASDVNNSGVVAGTVGTTAATWNMSGTQTSLPALSGAARHTVTGLSEVGLVIGVATFADGTYRAVVWR</sequence>
<organism evidence="2 3">
    <name type="scientific">Lentzea alba</name>
    <dbReference type="NCBI Taxonomy" id="2714351"/>
    <lineage>
        <taxon>Bacteria</taxon>
        <taxon>Bacillati</taxon>
        <taxon>Actinomycetota</taxon>
        <taxon>Actinomycetes</taxon>
        <taxon>Pseudonocardiales</taxon>
        <taxon>Pseudonocardiaceae</taxon>
        <taxon>Lentzea</taxon>
    </lineage>
</organism>
<name>A0A7C9VJV7_9PSEU</name>
<dbReference type="EMBL" id="JAAMPJ010000001">
    <property type="protein sequence ID" value="NGY57694.1"/>
    <property type="molecule type" value="Genomic_DNA"/>
</dbReference>